<sequence length="565" mass="63783">MQFKLDTQPVNGPRGRPRNVYEFHNNAAAEIVRVEQGRLRGEKLWTITGDTLYYSFKGIPYAAPPIGKLRFKDPLPALSWKGIRNATEHGNVCPQFDMIRNMYLPGSEDCLFLNVYTPFMNPRTLLPVMVYIHGGGFVYGSGNDDFCGPDFLIDMSKEKKKGVVVVTINYRLGELGFLCLNTAEVPGNAGMKDQVAALRWVQINIRNFGGDPNNVTIFGESAGGMSCTLHSTSPMSRGLFHRIIAMSGVARVHTFEFEQQRKAFVLAKGLGFETTNATALLEFLQSVPSERLIQANTNVIAAEQYMGVKLLNMPVVEKDCGQKRFLEETHDISIKKGLSEVSVMAGYTSKEGIFLIPNLENFPILENYGRYIEGLTPRDIYYQSTPKIHLKVADLITEYYTGSNLPLKTIPQFVQYGSDIFIYPIVRYADVLSKFSKSSIYFYEFSSMSERNIFRTLGKKYGIPGVAHTDDLMYVFHAKYYNLPVNKNATSYKMIRQMCALFTNFAINGNPTPDASLGAIWPRYNANTRLYINIGKDLTNYKNPGQPIMDFYESIYKVANLQKQF</sequence>
<evidence type="ECO:0000313" key="9">
    <source>
        <dbReference type="RefSeq" id="XP_052743476.1"/>
    </source>
</evidence>
<evidence type="ECO:0000256" key="1">
    <source>
        <dbReference type="ARBA" id="ARBA00005964"/>
    </source>
</evidence>
<dbReference type="EC" id="3.1.1.-" evidence="6"/>
<keyword evidence="3 6" id="KW-0378">Hydrolase</keyword>
<evidence type="ECO:0000256" key="2">
    <source>
        <dbReference type="ARBA" id="ARBA00022487"/>
    </source>
</evidence>
<keyword evidence="2" id="KW-0719">Serine esterase</keyword>
<feature type="domain" description="Carboxylesterase type B" evidence="7">
    <location>
        <begin position="30"/>
        <end position="540"/>
    </location>
</feature>
<dbReference type="GeneID" id="128199175"/>
<proteinExistence type="inferred from homology"/>
<comment type="similarity">
    <text evidence="1 6">Belongs to the type-B carboxylesterase/lipase family.</text>
</comment>
<evidence type="ECO:0000259" key="7">
    <source>
        <dbReference type="Pfam" id="PF00135"/>
    </source>
</evidence>
<evidence type="ECO:0000256" key="5">
    <source>
        <dbReference type="ARBA" id="ARBA00023180"/>
    </source>
</evidence>
<dbReference type="RefSeq" id="XP_052743476.1">
    <property type="nucleotide sequence ID" value="XM_052887516.1"/>
</dbReference>
<dbReference type="Gene3D" id="3.40.50.1820">
    <property type="entry name" value="alpha/beta hydrolase"/>
    <property type="match status" value="1"/>
</dbReference>
<protein>
    <recommendedName>
        <fullName evidence="6">Carboxylic ester hydrolase</fullName>
        <ecNumber evidence="6">3.1.1.-</ecNumber>
    </recommendedName>
</protein>
<evidence type="ECO:0000256" key="6">
    <source>
        <dbReference type="RuleBase" id="RU361235"/>
    </source>
</evidence>
<accession>A0ABM3LWR2</accession>
<dbReference type="PROSITE" id="PS00122">
    <property type="entry name" value="CARBOXYLESTERASE_B_1"/>
    <property type="match status" value="1"/>
</dbReference>
<evidence type="ECO:0000313" key="8">
    <source>
        <dbReference type="Proteomes" id="UP001652582"/>
    </source>
</evidence>
<organism evidence="8 9">
    <name type="scientific">Bicyclus anynana</name>
    <name type="common">Squinting bush brown butterfly</name>
    <dbReference type="NCBI Taxonomy" id="110368"/>
    <lineage>
        <taxon>Eukaryota</taxon>
        <taxon>Metazoa</taxon>
        <taxon>Ecdysozoa</taxon>
        <taxon>Arthropoda</taxon>
        <taxon>Hexapoda</taxon>
        <taxon>Insecta</taxon>
        <taxon>Pterygota</taxon>
        <taxon>Neoptera</taxon>
        <taxon>Endopterygota</taxon>
        <taxon>Lepidoptera</taxon>
        <taxon>Glossata</taxon>
        <taxon>Ditrysia</taxon>
        <taxon>Papilionoidea</taxon>
        <taxon>Nymphalidae</taxon>
        <taxon>Satyrinae</taxon>
        <taxon>Satyrini</taxon>
        <taxon>Mycalesina</taxon>
        <taxon>Bicyclus</taxon>
    </lineage>
</organism>
<keyword evidence="8" id="KW-1185">Reference proteome</keyword>
<reference evidence="9" key="1">
    <citation type="submission" date="2025-08" db="UniProtKB">
        <authorList>
            <consortium name="RefSeq"/>
        </authorList>
    </citation>
    <scope>IDENTIFICATION</scope>
</reference>
<keyword evidence="5" id="KW-0325">Glycoprotein</keyword>
<evidence type="ECO:0000256" key="3">
    <source>
        <dbReference type="ARBA" id="ARBA00022801"/>
    </source>
</evidence>
<gene>
    <name evidence="9" type="primary">LOC128199175</name>
</gene>
<dbReference type="InterPro" id="IPR019819">
    <property type="entry name" value="Carboxylesterase_B_CS"/>
</dbReference>
<dbReference type="InterPro" id="IPR050309">
    <property type="entry name" value="Type-B_Carboxylest/Lipase"/>
</dbReference>
<dbReference type="SUPFAM" id="SSF53474">
    <property type="entry name" value="alpha/beta-Hydrolases"/>
    <property type="match status" value="1"/>
</dbReference>
<dbReference type="InterPro" id="IPR002018">
    <property type="entry name" value="CarbesteraseB"/>
</dbReference>
<dbReference type="Pfam" id="PF00135">
    <property type="entry name" value="COesterase"/>
    <property type="match status" value="1"/>
</dbReference>
<dbReference type="InterPro" id="IPR019826">
    <property type="entry name" value="Carboxylesterase_B_AS"/>
</dbReference>
<dbReference type="PROSITE" id="PS00941">
    <property type="entry name" value="CARBOXYLESTERASE_B_2"/>
    <property type="match status" value="1"/>
</dbReference>
<keyword evidence="4" id="KW-1015">Disulfide bond</keyword>
<name>A0ABM3LWR2_BICAN</name>
<evidence type="ECO:0000256" key="4">
    <source>
        <dbReference type="ARBA" id="ARBA00023157"/>
    </source>
</evidence>
<dbReference type="PANTHER" id="PTHR11559">
    <property type="entry name" value="CARBOXYLESTERASE"/>
    <property type="match status" value="1"/>
</dbReference>
<dbReference type="InterPro" id="IPR029058">
    <property type="entry name" value="AB_hydrolase_fold"/>
</dbReference>
<dbReference type="Proteomes" id="UP001652582">
    <property type="component" value="Chromosome 19"/>
</dbReference>